<feature type="binding site" evidence="8">
    <location>
        <position position="42"/>
    </location>
    <ligand>
        <name>substrate</name>
    </ligand>
</feature>
<feature type="binding site" evidence="8">
    <location>
        <position position="55"/>
    </location>
    <ligand>
        <name>Mg(2+)</name>
        <dbReference type="ChEBI" id="CHEBI:18420"/>
    </ligand>
</feature>
<dbReference type="SUPFAM" id="SSF52540">
    <property type="entry name" value="P-loop containing nucleoside triphosphate hydrolases"/>
    <property type="match status" value="1"/>
</dbReference>
<dbReference type="UniPathway" id="UPA00078">
    <property type="reaction ID" value="UER00161"/>
</dbReference>
<comment type="similarity">
    <text evidence="8">Belongs to the dethiobiotin synthetase family.</text>
</comment>
<feature type="binding site" evidence="8">
    <location>
        <position position="55"/>
    </location>
    <ligand>
        <name>ATP</name>
        <dbReference type="ChEBI" id="CHEBI:30616"/>
    </ligand>
</feature>
<feature type="binding site" evidence="8">
    <location>
        <begin position="176"/>
        <end position="177"/>
    </location>
    <ligand>
        <name>ATP</name>
        <dbReference type="ChEBI" id="CHEBI:30616"/>
    </ligand>
</feature>
<reference evidence="11" key="2">
    <citation type="submission" date="2016-12" db="EMBL/GenBank/DDBJ databases">
        <authorList>
            <person name="Gaudriault S."/>
        </authorList>
    </citation>
    <scope>NUCLEOTIDE SEQUENCE [LARGE SCALE GENOMIC DNA]</scope>
    <source>
        <strain evidence="11">HGB1681 (deposited as PTA-6826 in the American Type Culture Collection)</strain>
    </source>
</reference>
<dbReference type="InterPro" id="IPR004472">
    <property type="entry name" value="DTB_synth_BioD"/>
</dbReference>
<evidence type="ECO:0000313" key="10">
    <source>
        <dbReference type="EMBL" id="SIP74373.1"/>
    </source>
</evidence>
<keyword evidence="12" id="KW-1185">Reference proteome</keyword>
<dbReference type="Proteomes" id="UP000224871">
    <property type="component" value="Unassembled WGS sequence"/>
</dbReference>
<dbReference type="EC" id="6.3.3.3" evidence="8"/>
<proteinExistence type="inferred from homology"/>
<evidence type="ECO:0000256" key="5">
    <source>
        <dbReference type="ARBA" id="ARBA00022756"/>
    </source>
</evidence>
<dbReference type="AlphaFoldDB" id="A0A1N6MZS9"/>
<comment type="caution">
    <text evidence="8">Lacks conserved residue(s) required for the propagation of feature annotation.</text>
</comment>
<comment type="subcellular location">
    <subcellularLocation>
        <location evidence="8">Cytoplasm</location>
    </subcellularLocation>
</comment>
<evidence type="ECO:0000256" key="6">
    <source>
        <dbReference type="ARBA" id="ARBA00022840"/>
    </source>
</evidence>
<dbReference type="HAMAP" id="MF_00336">
    <property type="entry name" value="BioD"/>
    <property type="match status" value="1"/>
</dbReference>
<dbReference type="NCBIfam" id="TIGR00347">
    <property type="entry name" value="bioD"/>
    <property type="match status" value="1"/>
</dbReference>
<evidence type="ECO:0000313" key="12">
    <source>
        <dbReference type="Proteomes" id="UP000224871"/>
    </source>
</evidence>
<organism evidence="10 11">
    <name type="scientific">Xenorhabdus innexi</name>
    <dbReference type="NCBI Taxonomy" id="290109"/>
    <lineage>
        <taxon>Bacteria</taxon>
        <taxon>Pseudomonadati</taxon>
        <taxon>Pseudomonadota</taxon>
        <taxon>Gammaproteobacteria</taxon>
        <taxon>Enterobacterales</taxon>
        <taxon>Morganellaceae</taxon>
        <taxon>Xenorhabdus</taxon>
    </lineage>
</organism>
<reference evidence="9 12" key="3">
    <citation type="journal article" date="2017" name="Nat. Microbiol.">
        <title>Natural product diversity associated with the nematode symbionts Photorhabdus and Xenorhabdus.</title>
        <authorList>
            <person name="Tobias N.J."/>
            <person name="Wolff H."/>
            <person name="Djahanschiri B."/>
            <person name="Grundmann F."/>
            <person name="Kronenwerth M."/>
            <person name="Shi Y.M."/>
            <person name="Simonyi S."/>
            <person name="Grun P."/>
            <person name="Shapiro-Ilan D."/>
            <person name="Pidot S.J."/>
            <person name="Stinear T.P."/>
            <person name="Ebersberger I."/>
            <person name="Bode H.B."/>
        </authorList>
    </citation>
    <scope>NUCLEOTIDE SEQUENCE [LARGE SCALE GENOMIC DNA]</scope>
    <source>
        <strain evidence="9 12">DSM 16336</strain>
    </source>
</reference>
<evidence type="ECO:0000256" key="8">
    <source>
        <dbReference type="HAMAP-Rule" id="MF_00336"/>
    </source>
</evidence>
<keyword evidence="6 8" id="KW-0067">ATP-binding</keyword>
<comment type="subunit">
    <text evidence="8">Homodimer.</text>
</comment>
<evidence type="ECO:0000256" key="7">
    <source>
        <dbReference type="ARBA" id="ARBA00022842"/>
    </source>
</evidence>
<dbReference type="Gene3D" id="3.40.50.300">
    <property type="entry name" value="P-loop containing nucleotide triphosphate hydrolases"/>
    <property type="match status" value="1"/>
</dbReference>
<dbReference type="GO" id="GO:0042803">
    <property type="term" value="F:protein homodimerization activity"/>
    <property type="evidence" value="ECO:0007669"/>
    <property type="project" value="UniProtKB-ARBA"/>
</dbReference>
<dbReference type="CDD" id="cd03109">
    <property type="entry name" value="DTBS"/>
    <property type="match status" value="1"/>
</dbReference>
<evidence type="ECO:0000256" key="4">
    <source>
        <dbReference type="ARBA" id="ARBA00022741"/>
    </source>
</evidence>
<accession>A0A1N6MZS9</accession>
<dbReference type="EMBL" id="NIBU01000018">
    <property type="protein sequence ID" value="PHM36022.1"/>
    <property type="molecule type" value="Genomic_DNA"/>
</dbReference>
<keyword evidence="5 8" id="KW-0093">Biotin biosynthesis</keyword>
<dbReference type="InterPro" id="IPR027417">
    <property type="entry name" value="P-loop_NTPase"/>
</dbReference>
<dbReference type="GO" id="GO:0009102">
    <property type="term" value="P:biotin biosynthetic process"/>
    <property type="evidence" value="ECO:0007669"/>
    <property type="project" value="UniProtKB-UniRule"/>
</dbReference>
<keyword evidence="2 8" id="KW-0436">Ligase</keyword>
<dbReference type="PANTHER" id="PTHR43210:SF5">
    <property type="entry name" value="DETHIOBIOTIN SYNTHETASE"/>
    <property type="match status" value="1"/>
</dbReference>
<dbReference type="EMBL" id="FTLG01000205">
    <property type="protein sequence ID" value="SIP74373.1"/>
    <property type="molecule type" value="Genomic_DNA"/>
</dbReference>
<feature type="binding site" evidence="8">
    <location>
        <begin position="13"/>
        <end position="18"/>
    </location>
    <ligand>
        <name>ATP</name>
        <dbReference type="ChEBI" id="CHEBI:30616"/>
    </ligand>
</feature>
<evidence type="ECO:0000256" key="3">
    <source>
        <dbReference type="ARBA" id="ARBA00022723"/>
    </source>
</evidence>
<dbReference type="FunFam" id="3.40.50.300:FF:000292">
    <property type="entry name" value="ATP-dependent dethiobiotin synthetase BioD"/>
    <property type="match status" value="1"/>
</dbReference>
<evidence type="ECO:0000256" key="1">
    <source>
        <dbReference type="ARBA" id="ARBA00022490"/>
    </source>
</evidence>
<dbReference type="GO" id="GO:0000287">
    <property type="term" value="F:magnesium ion binding"/>
    <property type="evidence" value="ECO:0007669"/>
    <property type="project" value="UniProtKB-UniRule"/>
</dbReference>
<feature type="binding site" evidence="8">
    <location>
        <position position="116"/>
    </location>
    <ligand>
        <name>Mg(2+)</name>
        <dbReference type="ChEBI" id="CHEBI:18420"/>
    </ligand>
</feature>
<dbReference type="GO" id="GO:0005829">
    <property type="term" value="C:cytosol"/>
    <property type="evidence" value="ECO:0007669"/>
    <property type="project" value="TreeGrafter"/>
</dbReference>
<dbReference type="PIRSF" id="PIRSF006755">
    <property type="entry name" value="DTB_synth"/>
    <property type="match status" value="1"/>
</dbReference>
<name>A0A1N6MZS9_9GAMM</name>
<keyword evidence="3 8" id="KW-0479">Metal-binding</keyword>
<dbReference type="RefSeq" id="WP_086953730.1">
    <property type="nucleotide sequence ID" value="NZ_CAWNQC010000090.1"/>
</dbReference>
<dbReference type="PANTHER" id="PTHR43210">
    <property type="entry name" value="DETHIOBIOTIN SYNTHETASE"/>
    <property type="match status" value="1"/>
</dbReference>
<dbReference type="GO" id="GO:0005524">
    <property type="term" value="F:ATP binding"/>
    <property type="evidence" value="ECO:0007669"/>
    <property type="project" value="UniProtKB-UniRule"/>
</dbReference>
<evidence type="ECO:0000256" key="2">
    <source>
        <dbReference type="ARBA" id="ARBA00022598"/>
    </source>
</evidence>
<evidence type="ECO:0000313" key="11">
    <source>
        <dbReference type="Proteomes" id="UP000196435"/>
    </source>
</evidence>
<dbReference type="Proteomes" id="UP000196435">
    <property type="component" value="Unassembled WGS sequence"/>
</dbReference>
<feature type="active site" evidence="8">
    <location>
        <position position="38"/>
    </location>
</feature>
<keyword evidence="4 8" id="KW-0547">Nucleotide-binding</keyword>
<comment type="catalytic activity">
    <reaction evidence="8">
        <text>(7R,8S)-7,8-diammoniononanoate + CO2 + ATP = (4R,5S)-dethiobiotin + ADP + phosphate + 3 H(+)</text>
        <dbReference type="Rhea" id="RHEA:15805"/>
        <dbReference type="ChEBI" id="CHEBI:15378"/>
        <dbReference type="ChEBI" id="CHEBI:16526"/>
        <dbReference type="ChEBI" id="CHEBI:30616"/>
        <dbReference type="ChEBI" id="CHEBI:43474"/>
        <dbReference type="ChEBI" id="CHEBI:149469"/>
        <dbReference type="ChEBI" id="CHEBI:149473"/>
        <dbReference type="ChEBI" id="CHEBI:456216"/>
        <dbReference type="EC" id="6.3.3.3"/>
    </reaction>
</comment>
<gene>
    <name evidence="8 10" type="primary">bioD</name>
    <name evidence="9" type="ORF">Xinn_01911</name>
    <name evidence="10" type="ORF">XIS1_610019</name>
</gene>
<feature type="binding site" evidence="8">
    <location>
        <position position="17"/>
    </location>
    <ligand>
        <name>Mg(2+)</name>
        <dbReference type="ChEBI" id="CHEBI:18420"/>
    </ligand>
</feature>
<sequence length="232" mass="24839">MTSKYFLTGTDTEVGKTVVSCALLQAAHEKGYQTAGYKPVASGSELTAEGIRNGDALALLHNSSVPLTYQEVNRLAFIEPTSPHIVSAELNQPIEFSVMSQGLTTLSAKANWVLIEGAGGWYTPLSENSTFADWVIQEELPVILTVGIKLGCINHALLTAKAIQDSGLKLAGWVANEIELPGSRQAEYLATLKRMIPAHLLGVIPHMSGIEAECHGIGSNIGKYINIDLLVN</sequence>
<protein>
    <recommendedName>
        <fullName evidence="8">ATP-dependent dethiobiotin synthetase BioD</fullName>
        <ecNumber evidence="8">6.3.3.3</ecNumber>
    </recommendedName>
    <alternativeName>
        <fullName evidence="8">DTB synthetase</fullName>
        <shortName evidence="8">DTBS</shortName>
    </alternativeName>
    <alternativeName>
        <fullName evidence="8">Dethiobiotin synthase</fullName>
    </alternativeName>
</protein>
<keyword evidence="1 8" id="KW-0963">Cytoplasm</keyword>
<evidence type="ECO:0000313" key="9">
    <source>
        <dbReference type="EMBL" id="PHM36022.1"/>
    </source>
</evidence>
<dbReference type="OrthoDB" id="9802097at2"/>
<dbReference type="GO" id="GO:0004141">
    <property type="term" value="F:dethiobiotin synthase activity"/>
    <property type="evidence" value="ECO:0007669"/>
    <property type="project" value="UniProtKB-UniRule"/>
</dbReference>
<keyword evidence="7 8" id="KW-0460">Magnesium</keyword>
<feature type="binding site" evidence="8">
    <location>
        <begin position="116"/>
        <end position="119"/>
    </location>
    <ligand>
        <name>ATP</name>
        <dbReference type="ChEBI" id="CHEBI:30616"/>
    </ligand>
</feature>
<comment type="pathway">
    <text evidence="8">Cofactor biosynthesis; biotin biosynthesis; biotin from 7,8-diaminononanoate: step 1/2.</text>
</comment>
<reference evidence="10" key="1">
    <citation type="submission" date="2016-12" db="EMBL/GenBank/DDBJ databases">
        <authorList>
            <person name="Song W.-J."/>
            <person name="Kurnit D.M."/>
        </authorList>
    </citation>
    <scope>NUCLEOTIDE SEQUENCE [LARGE SCALE GENOMIC DNA]</scope>
    <source>
        <strain evidence="10">HGB1681</strain>
    </source>
</reference>
<dbReference type="Pfam" id="PF13500">
    <property type="entry name" value="AAA_26"/>
    <property type="match status" value="1"/>
</dbReference>
<comment type="function">
    <text evidence="8">Catalyzes a mechanistically unusual reaction, the ATP-dependent insertion of CO2 between the N7 and N8 nitrogen atoms of 7,8-diaminopelargonic acid (DAPA, also called 7,8-diammoniononanoate) to form a ureido ring.</text>
</comment>
<comment type="cofactor">
    <cofactor evidence="8">
        <name>Mg(2+)</name>
        <dbReference type="ChEBI" id="CHEBI:18420"/>
    </cofactor>
</comment>